<proteinExistence type="predicted"/>
<name>A0A951IQP0_9BACT</name>
<dbReference type="Pfam" id="PF01370">
    <property type="entry name" value="Epimerase"/>
    <property type="match status" value="1"/>
</dbReference>
<dbReference type="Gene3D" id="3.40.50.720">
    <property type="entry name" value="NAD(P)-binding Rossmann-like Domain"/>
    <property type="match status" value="1"/>
</dbReference>
<keyword evidence="3" id="KW-1185">Reference proteome</keyword>
<protein>
    <submittedName>
        <fullName evidence="2">NAD(P)-dependent oxidoreductase</fullName>
    </submittedName>
</protein>
<dbReference type="PANTHER" id="PTHR43245">
    <property type="entry name" value="BIFUNCTIONAL POLYMYXIN RESISTANCE PROTEIN ARNA"/>
    <property type="match status" value="1"/>
</dbReference>
<dbReference type="InterPro" id="IPR050177">
    <property type="entry name" value="Lipid_A_modif_metabolic_enz"/>
</dbReference>
<gene>
    <name evidence="2" type="ORF">EGN73_00785</name>
</gene>
<dbReference type="InterPro" id="IPR001509">
    <property type="entry name" value="Epimerase_deHydtase"/>
</dbReference>
<accession>A0A951IQP0</accession>
<dbReference type="SUPFAM" id="SSF51735">
    <property type="entry name" value="NAD(P)-binding Rossmann-fold domains"/>
    <property type="match status" value="1"/>
</dbReference>
<dbReference type="PANTHER" id="PTHR43245:SF56">
    <property type="entry name" value="BIFUNCTIONAL DTDP-4-DEHYDRORHAMNOSE 3,5-EPIMERASE_DTDP-4-DEHYDRORHAMNOSE REDUCTASE"/>
    <property type="match status" value="1"/>
</dbReference>
<dbReference type="InterPro" id="IPR036291">
    <property type="entry name" value="NAD(P)-bd_dom_sf"/>
</dbReference>
<sequence>MMSKILIFGITGSVGAYLSTDLASKGHQVVGVGSRESDNGFFAEKGIEYLQLDITQRDQFNRLEGHVFDAVVHLAGAMPSKMEGYNPHKYIDTIMTGTLNVLDFVKNQSIPKIIFTQTRADSNHLMGSERPVPSEIQRSFPMTGDHSIYTICKNAAVDLVEHYYQSFGIARFILRLPTIYAFHPDKYFYVNGKRKVKAYRYLMDLAANSSPIEIWGNPSLKKEITYVKDLVQIIEKAIDSHLDGGFYNVGCGVGVSLDEQIKGIIKVFSPKDNPSPIIYRPEMSDSRQFVHDISKTKKELNYIPAYNYLDLLKDFKEEMEINRFAKLWGNA</sequence>
<dbReference type="CDD" id="cd08946">
    <property type="entry name" value="SDR_e"/>
    <property type="match status" value="1"/>
</dbReference>
<reference evidence="2 3" key="1">
    <citation type="journal article" date="2020" name="Syst. Appl. Microbiol.">
        <title>Arthrospiribacter ruber gen. nov., sp. nov., a novel bacterium isolated from Arthrospira cultures.</title>
        <authorList>
            <person name="Waleron M."/>
            <person name="Misztak A."/>
            <person name="Waleron M.M."/>
            <person name="Furmaniak M."/>
            <person name="Mrozik A."/>
            <person name="Waleron K."/>
        </authorList>
    </citation>
    <scope>NUCLEOTIDE SEQUENCE [LARGE SCALE GENOMIC DNA]</scope>
    <source>
        <strain evidence="2 3">DPMB0001</strain>
    </source>
</reference>
<organism evidence="2 3">
    <name type="scientific">Arthrospiribacter ruber</name>
    <dbReference type="NCBI Taxonomy" id="2487934"/>
    <lineage>
        <taxon>Bacteria</taxon>
        <taxon>Pseudomonadati</taxon>
        <taxon>Bacteroidota</taxon>
        <taxon>Cytophagia</taxon>
        <taxon>Cytophagales</taxon>
        <taxon>Cyclobacteriaceae</taxon>
        <taxon>Arthrospiribacter</taxon>
    </lineage>
</organism>
<dbReference type="EMBL" id="RPHB01000001">
    <property type="protein sequence ID" value="MBW3466348.1"/>
    <property type="molecule type" value="Genomic_DNA"/>
</dbReference>
<dbReference type="Proteomes" id="UP000727490">
    <property type="component" value="Unassembled WGS sequence"/>
</dbReference>
<evidence type="ECO:0000313" key="3">
    <source>
        <dbReference type="Proteomes" id="UP000727490"/>
    </source>
</evidence>
<evidence type="ECO:0000313" key="2">
    <source>
        <dbReference type="EMBL" id="MBW3466348.1"/>
    </source>
</evidence>
<comment type="caution">
    <text evidence="2">The sequence shown here is derived from an EMBL/GenBank/DDBJ whole genome shotgun (WGS) entry which is preliminary data.</text>
</comment>
<evidence type="ECO:0000259" key="1">
    <source>
        <dbReference type="Pfam" id="PF01370"/>
    </source>
</evidence>
<feature type="domain" description="NAD-dependent epimerase/dehydratase" evidence="1">
    <location>
        <begin position="5"/>
        <end position="250"/>
    </location>
</feature>
<dbReference type="AlphaFoldDB" id="A0A951IQP0"/>